<dbReference type="GO" id="GO:0071555">
    <property type="term" value="P:cell wall organization"/>
    <property type="evidence" value="ECO:0007669"/>
    <property type="project" value="UniProtKB-KW"/>
</dbReference>
<dbReference type="PANTHER" id="PTHR11183">
    <property type="entry name" value="GLYCOGENIN SUBFAMILY MEMBER"/>
    <property type="match status" value="1"/>
</dbReference>
<evidence type="ECO:0000256" key="12">
    <source>
        <dbReference type="SAM" id="MobiDB-lite"/>
    </source>
</evidence>
<dbReference type="SUPFAM" id="SSF53448">
    <property type="entry name" value="Nucleotide-diphospho-sugar transferases"/>
    <property type="match status" value="1"/>
</dbReference>
<dbReference type="Pfam" id="PF01501">
    <property type="entry name" value="Glyco_transf_8"/>
    <property type="match status" value="1"/>
</dbReference>
<dbReference type="CDD" id="cd02537">
    <property type="entry name" value="GT8_Glycogenin"/>
    <property type="match status" value="1"/>
</dbReference>
<dbReference type="Gene3D" id="3.90.550.10">
    <property type="entry name" value="Spore Coat Polysaccharide Biosynthesis Protein SpsA, Chain A"/>
    <property type="match status" value="1"/>
</dbReference>
<keyword evidence="2" id="KW-0328">Glycosyltransferase</keyword>
<evidence type="ECO:0000256" key="3">
    <source>
        <dbReference type="ARBA" id="ARBA00022679"/>
    </source>
</evidence>
<dbReference type="Proteomes" id="UP000585474">
    <property type="component" value="Unassembled WGS sequence"/>
</dbReference>
<name>A0A7J0FWI7_9ERIC</name>
<gene>
    <name evidence="13" type="ORF">Acr_15g0015620</name>
</gene>
<keyword evidence="5" id="KW-0479">Metal-binding</keyword>
<dbReference type="EC" id="2.4.1.-" evidence="11"/>
<comment type="caution">
    <text evidence="13">The sequence shown here is derived from an EMBL/GenBank/DDBJ whole genome shotgun (WGS) entry which is preliminary data.</text>
</comment>
<evidence type="ECO:0000256" key="11">
    <source>
        <dbReference type="RuleBase" id="RU362027"/>
    </source>
</evidence>
<keyword evidence="3" id="KW-0808">Transferase</keyword>
<keyword evidence="8" id="KW-0464">Manganese</keyword>
<evidence type="ECO:0000256" key="1">
    <source>
        <dbReference type="ARBA" id="ARBA00004323"/>
    </source>
</evidence>
<evidence type="ECO:0000313" key="14">
    <source>
        <dbReference type="Proteomes" id="UP000585474"/>
    </source>
</evidence>
<dbReference type="InterPro" id="IPR002495">
    <property type="entry name" value="Glyco_trans_8"/>
</dbReference>
<accession>A0A7J0FWI7</accession>
<dbReference type="GO" id="GO:0046872">
    <property type="term" value="F:metal ion binding"/>
    <property type="evidence" value="ECO:0007669"/>
    <property type="project" value="UniProtKB-KW"/>
</dbReference>
<evidence type="ECO:0000256" key="9">
    <source>
        <dbReference type="ARBA" id="ARBA00023316"/>
    </source>
</evidence>
<dbReference type="OrthoDB" id="2014201at2759"/>
<dbReference type="AlphaFoldDB" id="A0A7J0FWI7"/>
<dbReference type="GO" id="GO:0016757">
    <property type="term" value="F:glycosyltransferase activity"/>
    <property type="evidence" value="ECO:0007669"/>
    <property type="project" value="UniProtKB-KW"/>
</dbReference>
<evidence type="ECO:0000256" key="7">
    <source>
        <dbReference type="ARBA" id="ARBA00023136"/>
    </source>
</evidence>
<evidence type="ECO:0000313" key="13">
    <source>
        <dbReference type="EMBL" id="GFZ02954.1"/>
    </source>
</evidence>
<evidence type="ECO:0000256" key="5">
    <source>
        <dbReference type="ARBA" id="ARBA00022723"/>
    </source>
</evidence>
<keyword evidence="9" id="KW-0961">Cell wall biogenesis/degradation</keyword>
<comment type="similarity">
    <text evidence="10">Belongs to the glycosyltransferase 8 family. Glycogenin subfamily.</text>
</comment>
<proteinExistence type="inferred from homology"/>
<evidence type="ECO:0000256" key="6">
    <source>
        <dbReference type="ARBA" id="ARBA00022989"/>
    </source>
</evidence>
<keyword evidence="14" id="KW-1185">Reference proteome</keyword>
<keyword evidence="4" id="KW-0812">Transmembrane</keyword>
<keyword evidence="6" id="KW-1133">Transmembrane helix</keyword>
<protein>
    <recommendedName>
        <fullName evidence="11">Hexosyltransferase</fullName>
        <ecNumber evidence="11">2.4.1.-</ecNumber>
    </recommendedName>
</protein>
<comment type="subcellular location">
    <subcellularLocation>
        <location evidence="1">Golgi apparatus membrane</location>
        <topology evidence="1">Single-pass type II membrane protein</topology>
    </subcellularLocation>
</comment>
<evidence type="ECO:0000256" key="2">
    <source>
        <dbReference type="ARBA" id="ARBA00022676"/>
    </source>
</evidence>
<feature type="region of interest" description="Disordered" evidence="12">
    <location>
        <begin position="58"/>
        <end position="82"/>
    </location>
</feature>
<sequence>MENTAFFPQVGDDDRARLEYSFSEDELVQAIRDCDPGAEYTYSRLCFSLATPTNAMRKSEGQRERKKCGSRYSQLPPKPRRTDFRRLRDEHPRWWYNYKVVAQEVNWRTKIKVGMVNMEEGLGQHSELDGLAEIITVNFDRADENLKWDDFFPEWIDEDGKWGSPSCPDIPMPRFEDYGELDLIVARVPCGGGGERNGGIRDIFRLQVNLMVANMLVRSRWANQEEGDRTVYAVFIGSCGPMWEIFRCDDLLWHEGDYRVYRPDLGRLQQRVLMPFGSCQLAPPYPKPGQQFWKSDAPKPREAYVTVLHSTEAYVCGAITLAQSIIQTNSTKDLVLLADSSISKKSLHGLRTAGWKVKLIERIRSPHAKTDAYNEWNYSKLRIWELTEYDKVIFIDSDLIVLKNMDRFFFYPQLSAAGNDKVLFNSGVMMVEPSKCTFETLMEKRYEVASYNGGDQGFLNEMFTWWHRWPSKLNHLKIFMTEHDKEHRMPKDLYTIHYLGMKPWMCYMDYDCNWDMSNHRHFASDDAHRRWWQVYKAMPRRLQPHCGLTAGMDKRMRRWRGRAREANLSDGHWKIKVKDPRKHHF</sequence>
<keyword evidence="7" id="KW-0472">Membrane</keyword>
<evidence type="ECO:0000256" key="10">
    <source>
        <dbReference type="ARBA" id="ARBA00038162"/>
    </source>
</evidence>
<dbReference type="FunFam" id="3.90.550.10:FF:000018">
    <property type="entry name" value="Hexosyltransferase"/>
    <property type="match status" value="1"/>
</dbReference>
<organism evidence="13 14">
    <name type="scientific">Actinidia rufa</name>
    <dbReference type="NCBI Taxonomy" id="165716"/>
    <lineage>
        <taxon>Eukaryota</taxon>
        <taxon>Viridiplantae</taxon>
        <taxon>Streptophyta</taxon>
        <taxon>Embryophyta</taxon>
        <taxon>Tracheophyta</taxon>
        <taxon>Spermatophyta</taxon>
        <taxon>Magnoliopsida</taxon>
        <taxon>eudicotyledons</taxon>
        <taxon>Gunneridae</taxon>
        <taxon>Pentapetalae</taxon>
        <taxon>asterids</taxon>
        <taxon>Ericales</taxon>
        <taxon>Actinidiaceae</taxon>
        <taxon>Actinidia</taxon>
    </lineage>
</organism>
<evidence type="ECO:0000256" key="8">
    <source>
        <dbReference type="ARBA" id="ARBA00023211"/>
    </source>
</evidence>
<evidence type="ECO:0000256" key="4">
    <source>
        <dbReference type="ARBA" id="ARBA00022692"/>
    </source>
</evidence>
<dbReference type="GO" id="GO:0000139">
    <property type="term" value="C:Golgi membrane"/>
    <property type="evidence" value="ECO:0007669"/>
    <property type="project" value="UniProtKB-SubCell"/>
</dbReference>
<dbReference type="InterPro" id="IPR050587">
    <property type="entry name" value="GNT1/Glycosyltrans_8"/>
</dbReference>
<dbReference type="InterPro" id="IPR029044">
    <property type="entry name" value="Nucleotide-diphossugar_trans"/>
</dbReference>
<dbReference type="EMBL" id="BJWL01000015">
    <property type="protein sequence ID" value="GFZ02954.1"/>
    <property type="molecule type" value="Genomic_DNA"/>
</dbReference>
<reference evidence="13 14" key="1">
    <citation type="submission" date="2019-07" db="EMBL/GenBank/DDBJ databases">
        <title>De Novo Assembly of kiwifruit Actinidia rufa.</title>
        <authorList>
            <person name="Sugita-Konishi S."/>
            <person name="Sato K."/>
            <person name="Mori E."/>
            <person name="Abe Y."/>
            <person name="Kisaki G."/>
            <person name="Hamano K."/>
            <person name="Suezawa K."/>
            <person name="Otani M."/>
            <person name="Fukuda T."/>
            <person name="Manabe T."/>
            <person name="Gomi K."/>
            <person name="Tabuchi M."/>
            <person name="Akimitsu K."/>
            <person name="Kataoka I."/>
        </authorList>
    </citation>
    <scope>NUCLEOTIDE SEQUENCE [LARGE SCALE GENOMIC DNA]</scope>
    <source>
        <strain evidence="14">cv. Fuchu</strain>
    </source>
</reference>